<dbReference type="Proteomes" id="UP000095210">
    <property type="component" value="Chromosome"/>
</dbReference>
<dbReference type="KEGG" id="ahm:TL08_03940"/>
<protein>
    <submittedName>
        <fullName evidence="1">Uncharacterized protein</fullName>
    </submittedName>
</protein>
<dbReference type="EMBL" id="CP014859">
    <property type="protein sequence ID" value="AOS61618.1"/>
    <property type="molecule type" value="Genomic_DNA"/>
</dbReference>
<evidence type="ECO:0000313" key="1">
    <source>
        <dbReference type="EMBL" id="AOS61618.1"/>
    </source>
</evidence>
<dbReference type="AlphaFoldDB" id="A0AAC9MVY4"/>
<name>A0AAC9MVY4_9PSEU</name>
<organism evidence="1 2">
    <name type="scientific">Actinoalloteichus hymeniacidonis</name>
    <dbReference type="NCBI Taxonomy" id="340345"/>
    <lineage>
        <taxon>Bacteria</taxon>
        <taxon>Bacillati</taxon>
        <taxon>Actinomycetota</taxon>
        <taxon>Actinomycetes</taxon>
        <taxon>Pseudonocardiales</taxon>
        <taxon>Pseudonocardiaceae</taxon>
        <taxon>Actinoalloteichus</taxon>
    </lineage>
</organism>
<reference evidence="2" key="1">
    <citation type="submission" date="2016-03" db="EMBL/GenBank/DDBJ databases">
        <title>Complete genome sequence of the type strain Actinoalloteichus hymeniacidonis DSM 45092.</title>
        <authorList>
            <person name="Schaffert L."/>
            <person name="Albersmeier A."/>
            <person name="Winkler A."/>
            <person name="Kalinowski J."/>
            <person name="Zotchev S."/>
            <person name="Ruckert C."/>
        </authorList>
    </citation>
    <scope>NUCLEOTIDE SEQUENCE [LARGE SCALE GENOMIC DNA]</scope>
    <source>
        <strain evidence="2">HPA177(T) (DSM 45092(T))</strain>
    </source>
</reference>
<evidence type="ECO:0000313" key="2">
    <source>
        <dbReference type="Proteomes" id="UP000095210"/>
    </source>
</evidence>
<accession>A0AAC9MVY4</accession>
<proteinExistence type="predicted"/>
<sequence>MTASCAAAVSVHTATGGSFTLVLVANRSAGSVSLACRGRGFASFASREAGLLLRTVTTERPSATTTFNVIDRARQTGQLRVTVLGPRAIMQVAVGNLVLQRFIVPDRATLATATARVVDHLAEARSA</sequence>
<dbReference type="RefSeq" id="WP_157420932.1">
    <property type="nucleotide sequence ID" value="NZ_CP014859.1"/>
</dbReference>
<keyword evidence="2" id="KW-1185">Reference proteome</keyword>
<gene>
    <name evidence="1" type="ORF">TL08_03940</name>
</gene>